<gene>
    <name evidence="1" type="ORF">MNB_SV-5-1661</name>
</gene>
<proteinExistence type="predicted"/>
<reference evidence="1" key="1">
    <citation type="submission" date="2016-10" db="EMBL/GenBank/DDBJ databases">
        <authorList>
            <person name="de Groot N.N."/>
        </authorList>
    </citation>
    <scope>NUCLEOTIDE SEQUENCE</scope>
</reference>
<evidence type="ECO:0000313" key="1">
    <source>
        <dbReference type="EMBL" id="SFZ98001.1"/>
    </source>
</evidence>
<protein>
    <submittedName>
        <fullName evidence="1">Uncharacterized protein</fullName>
    </submittedName>
</protein>
<organism evidence="1">
    <name type="scientific">hydrothermal vent metagenome</name>
    <dbReference type="NCBI Taxonomy" id="652676"/>
    <lineage>
        <taxon>unclassified sequences</taxon>
        <taxon>metagenomes</taxon>
        <taxon>ecological metagenomes</taxon>
    </lineage>
</organism>
<name>A0A1W1ED96_9ZZZZ</name>
<dbReference type="AlphaFoldDB" id="A0A1W1ED96"/>
<dbReference type="EMBL" id="FPKX01000032">
    <property type="protein sequence ID" value="SFZ98001.1"/>
    <property type="molecule type" value="Genomic_DNA"/>
</dbReference>
<sequence>MNFNNGLNSILFKTTKRVRNNTKTNNIKNGYMSSIKTPRVISDYFIIMKMKY</sequence>
<accession>A0A1W1ED96</accession>